<evidence type="ECO:0000313" key="2">
    <source>
        <dbReference type="Proteomes" id="UP000233769"/>
    </source>
</evidence>
<protein>
    <submittedName>
        <fullName evidence="1">Uncharacterized protein</fullName>
    </submittedName>
</protein>
<dbReference type="EMBL" id="LT962688">
    <property type="protein sequence ID" value="SOR28471.1"/>
    <property type="molecule type" value="Genomic_DNA"/>
</dbReference>
<organism evidence="1 2">
    <name type="scientific">Methylorubrum extorquens</name>
    <name type="common">Methylobacterium dichloromethanicum</name>
    <name type="synonym">Methylobacterium extorquens</name>
    <dbReference type="NCBI Taxonomy" id="408"/>
    <lineage>
        <taxon>Bacteria</taxon>
        <taxon>Pseudomonadati</taxon>
        <taxon>Pseudomonadota</taxon>
        <taxon>Alphaproteobacteria</taxon>
        <taxon>Hyphomicrobiales</taxon>
        <taxon>Methylobacteriaceae</taxon>
        <taxon>Methylorubrum</taxon>
    </lineage>
</organism>
<dbReference type="Proteomes" id="UP000233769">
    <property type="component" value="Chromosome tk0001"/>
</dbReference>
<evidence type="ECO:0000313" key="1">
    <source>
        <dbReference type="EMBL" id="SOR28471.1"/>
    </source>
</evidence>
<name>A0A2N9AM88_METEX</name>
<sequence>MICVTIIGRIIVSRLDRRLAGRETAGAADAACEIASLLRRPAPEGPRAFVESGLGAVLSAAHRPETEMAADVQRRLGQSRQP</sequence>
<reference evidence="2" key="1">
    <citation type="submission" date="2017-10" db="EMBL/GenBank/DDBJ databases">
        <authorList>
            <person name="Regsiter A."/>
            <person name="William W."/>
        </authorList>
    </citation>
    <scope>NUCLEOTIDE SEQUENCE [LARGE SCALE GENOMIC DNA]</scope>
</reference>
<proteinExistence type="predicted"/>
<dbReference type="AlphaFoldDB" id="A0A2N9AM88"/>
<gene>
    <name evidence="1" type="ORF">TK0001_1869</name>
</gene>
<accession>A0A2N9AM88</accession>